<dbReference type="Pfam" id="PF00512">
    <property type="entry name" value="HisKA"/>
    <property type="match status" value="1"/>
</dbReference>
<dbReference type="EMBL" id="CAJJDP010000054">
    <property type="protein sequence ID" value="CAD8169916.1"/>
    <property type="molecule type" value="Genomic_DNA"/>
</dbReference>
<dbReference type="OrthoDB" id="294926at2759"/>
<dbReference type="SMART" id="SM00388">
    <property type="entry name" value="HisKA"/>
    <property type="match status" value="1"/>
</dbReference>
<organism evidence="6 7">
    <name type="scientific">Paramecium octaurelia</name>
    <dbReference type="NCBI Taxonomy" id="43137"/>
    <lineage>
        <taxon>Eukaryota</taxon>
        <taxon>Sar</taxon>
        <taxon>Alveolata</taxon>
        <taxon>Ciliophora</taxon>
        <taxon>Intramacronucleata</taxon>
        <taxon>Oligohymenophorea</taxon>
        <taxon>Peniculida</taxon>
        <taxon>Parameciidae</taxon>
        <taxon>Paramecium</taxon>
    </lineage>
</organism>
<evidence type="ECO:0000259" key="4">
    <source>
        <dbReference type="PROSITE" id="PS50109"/>
    </source>
</evidence>
<evidence type="ECO:0000256" key="3">
    <source>
        <dbReference type="SAM" id="Phobius"/>
    </source>
</evidence>
<dbReference type="InterPro" id="IPR001789">
    <property type="entry name" value="Sig_transdc_resp-reg_receiver"/>
</dbReference>
<keyword evidence="7" id="KW-1185">Reference proteome</keyword>
<feature type="transmembrane region" description="Helical" evidence="3">
    <location>
        <begin position="192"/>
        <end position="211"/>
    </location>
</feature>
<dbReference type="SMART" id="SM00448">
    <property type="entry name" value="REC"/>
    <property type="match status" value="1"/>
</dbReference>
<dbReference type="InterPro" id="IPR003661">
    <property type="entry name" value="HisK_dim/P_dom"/>
</dbReference>
<dbReference type="Pfam" id="PF00072">
    <property type="entry name" value="Response_reg"/>
    <property type="match status" value="1"/>
</dbReference>
<comment type="caution">
    <text evidence="6">The sequence shown here is derived from an EMBL/GenBank/DDBJ whole genome shotgun (WGS) entry which is preliminary data.</text>
</comment>
<protein>
    <submittedName>
        <fullName evidence="6">Uncharacterized protein</fullName>
    </submittedName>
</protein>
<feature type="domain" description="Response regulatory" evidence="5">
    <location>
        <begin position="706"/>
        <end position="827"/>
    </location>
</feature>
<feature type="transmembrane region" description="Helical" evidence="3">
    <location>
        <begin position="83"/>
        <end position="99"/>
    </location>
</feature>
<dbReference type="CDD" id="cd17546">
    <property type="entry name" value="REC_hyHK_CKI1_RcsC-like"/>
    <property type="match status" value="1"/>
</dbReference>
<dbReference type="PANTHER" id="PTHR43719">
    <property type="entry name" value="TWO-COMPONENT HISTIDINE KINASE"/>
    <property type="match status" value="1"/>
</dbReference>
<dbReference type="InterPro" id="IPR005467">
    <property type="entry name" value="His_kinase_dom"/>
</dbReference>
<proteinExistence type="predicted"/>
<dbReference type="PROSITE" id="PS50110">
    <property type="entry name" value="RESPONSE_REGULATORY"/>
    <property type="match status" value="1"/>
</dbReference>
<dbReference type="PANTHER" id="PTHR43719:SF28">
    <property type="entry name" value="PEROXIDE STRESS-ACTIVATED HISTIDINE KINASE MAK1-RELATED"/>
    <property type="match status" value="1"/>
</dbReference>
<dbReference type="GO" id="GO:0000155">
    <property type="term" value="F:phosphorelay sensor kinase activity"/>
    <property type="evidence" value="ECO:0007669"/>
    <property type="project" value="InterPro"/>
</dbReference>
<keyword evidence="3" id="KW-1133">Transmembrane helix</keyword>
<sequence>MFKIYQFFIKFFFHPEESAELEPKKIMNLWTLTFTNHDLEEKYSNKEKQRIIVLFRLQYLIHFLINVIYFVNNQFFLKNYQVAYFRVAFCFWHIICMILQANIKRIHYKSFIAISEFLSCVITILIAYVYVQDQLINKQCGKQTTQQAVSSGIQSGLLIISYLLVCPLWFIQGLILIAATILFIGMMGNLGSIYWTFYVLLLMMLVFFRFLEYYKRIDFYTICQQTSNLHACKNIFDKTVPNSILILTENNDDLQDSTNQGKEMKLIYSNDFAIKYLQVSDENEVIKKLKSIFIQTEQESEQETYNSCVSIYDVLYQKMGQFEEQFIQQLQTNRTTLIQNEYDISDFSDYFLCFRFDSQSKVALSQKQQLKIKSHFEIRVLHCIWENKHSILVIMNDISEKIRLKHLKELDQYKDRLLATVSHDLKTPLNGMMIDISIMQNILQQKSSITHGNIEQLCGHLDEFNQSGQLLLSMINDLLDYSQINKGYLRLIPKPFNLNNTFKFVNSLLLRQSNEKGVQLIWKNHIDPDHSELFTDENRLKQVLINLVANAIKFTMQGEIVITANQSNENDVIEISVSDTGYGIPEDIQKNLFRLYSTFDIGNNNRHGVGLGLTISQQLVSLLGPTDKIELKSQVGKGSTFKFIIFRKLQQSLENSLQELDLNEKQVVPRFPSYKNLNQIIKKRKTLQKKAQTYYKLDSQPDECLKVLIVDDTPFNIIALSAMLNQVIYNCKLYKAFNGKQAFDLYSKEQMSVIFMDVNMPEMDGYQCTQEIRKFEQMQKITQSLIIIVTAFTGSDDKQKSQKCGANDHLDKPLNMEDLKKVIKKFGII</sequence>
<dbReference type="OMA" id="MIDISIM"/>
<feature type="transmembrane region" description="Helical" evidence="3">
    <location>
        <begin position="159"/>
        <end position="185"/>
    </location>
</feature>
<dbReference type="AlphaFoldDB" id="A0A8S1V584"/>
<keyword evidence="3" id="KW-0472">Membrane</keyword>
<feature type="modified residue" description="4-aspartylphosphate" evidence="2">
    <location>
        <position position="757"/>
    </location>
</feature>
<feature type="transmembrane region" description="Helical" evidence="3">
    <location>
        <begin position="51"/>
        <end position="71"/>
    </location>
</feature>
<evidence type="ECO:0000256" key="1">
    <source>
        <dbReference type="ARBA" id="ARBA00022553"/>
    </source>
</evidence>
<reference evidence="6" key="1">
    <citation type="submission" date="2021-01" db="EMBL/GenBank/DDBJ databases">
        <authorList>
            <consortium name="Genoscope - CEA"/>
            <person name="William W."/>
        </authorList>
    </citation>
    <scope>NUCLEOTIDE SEQUENCE</scope>
</reference>
<keyword evidence="1 2" id="KW-0597">Phosphoprotein</keyword>
<keyword evidence="3" id="KW-0812">Transmembrane</keyword>
<name>A0A8S1V584_PAROT</name>
<evidence type="ECO:0000313" key="7">
    <source>
        <dbReference type="Proteomes" id="UP000683925"/>
    </source>
</evidence>
<feature type="domain" description="Histidine kinase" evidence="4">
    <location>
        <begin position="420"/>
        <end position="649"/>
    </location>
</feature>
<dbReference type="Pfam" id="PF02518">
    <property type="entry name" value="HATPase_c"/>
    <property type="match status" value="1"/>
</dbReference>
<dbReference type="CDD" id="cd00082">
    <property type="entry name" value="HisKA"/>
    <property type="match status" value="1"/>
</dbReference>
<dbReference type="InterPro" id="IPR003594">
    <property type="entry name" value="HATPase_dom"/>
</dbReference>
<evidence type="ECO:0000259" key="5">
    <source>
        <dbReference type="PROSITE" id="PS50110"/>
    </source>
</evidence>
<evidence type="ECO:0000256" key="2">
    <source>
        <dbReference type="PROSITE-ProRule" id="PRU00169"/>
    </source>
</evidence>
<dbReference type="InterPro" id="IPR050956">
    <property type="entry name" value="2C_system_His_kinase"/>
</dbReference>
<dbReference type="PROSITE" id="PS50109">
    <property type="entry name" value="HIS_KIN"/>
    <property type="match status" value="1"/>
</dbReference>
<feature type="transmembrane region" description="Helical" evidence="3">
    <location>
        <begin position="111"/>
        <end position="131"/>
    </location>
</feature>
<evidence type="ECO:0000313" key="6">
    <source>
        <dbReference type="EMBL" id="CAD8169916.1"/>
    </source>
</evidence>
<dbReference type="SMART" id="SM00387">
    <property type="entry name" value="HATPase_c"/>
    <property type="match status" value="1"/>
</dbReference>
<gene>
    <name evidence="6" type="ORF">POCTA_138.1.T0540203</name>
</gene>
<accession>A0A8S1V584</accession>
<dbReference type="Proteomes" id="UP000683925">
    <property type="component" value="Unassembled WGS sequence"/>
</dbReference>